<evidence type="ECO:0000256" key="3">
    <source>
        <dbReference type="ARBA" id="ARBA00022448"/>
    </source>
</evidence>
<keyword evidence="9" id="KW-0472">Membrane</keyword>
<reference evidence="13 14" key="1">
    <citation type="submission" date="2019-02" db="EMBL/GenBank/DDBJ databases">
        <title>Genomic Encyclopedia of Type Strains, Phase IV (KMG-IV): sequencing the most valuable type-strain genomes for metagenomic binning, comparative biology and taxonomic classification.</title>
        <authorList>
            <person name="Goeker M."/>
        </authorList>
    </citation>
    <scope>NUCLEOTIDE SEQUENCE [LARGE SCALE GENOMIC DNA]</scope>
    <source>
        <strain evidence="13 14">DSM 19570</strain>
    </source>
</reference>
<evidence type="ECO:0000256" key="9">
    <source>
        <dbReference type="ARBA" id="ARBA00023136"/>
    </source>
</evidence>
<comment type="subcellular location">
    <subcellularLocation>
        <location evidence="1">Cell outer membrane</location>
        <topology evidence="1">Multi-pass membrane protein</topology>
    </subcellularLocation>
</comment>
<keyword evidence="10" id="KW-0998">Cell outer membrane</keyword>
<evidence type="ECO:0000256" key="11">
    <source>
        <dbReference type="SAM" id="SignalP"/>
    </source>
</evidence>
<comment type="subunit">
    <text evidence="2">Homotrimer.</text>
</comment>
<organism evidence="13 14">
    <name type="scientific">Rivibacter subsaxonicus</name>
    <dbReference type="NCBI Taxonomy" id="457575"/>
    <lineage>
        <taxon>Bacteria</taxon>
        <taxon>Pseudomonadati</taxon>
        <taxon>Pseudomonadota</taxon>
        <taxon>Betaproteobacteria</taxon>
        <taxon>Burkholderiales</taxon>
        <taxon>Rivibacter</taxon>
    </lineage>
</organism>
<dbReference type="EMBL" id="SHKP01000004">
    <property type="protein sequence ID" value="RZU02819.1"/>
    <property type="molecule type" value="Genomic_DNA"/>
</dbReference>
<keyword evidence="5" id="KW-0812">Transmembrane</keyword>
<dbReference type="InterPro" id="IPR050298">
    <property type="entry name" value="Gram-neg_bact_OMP"/>
</dbReference>
<feature type="signal peptide" evidence="11">
    <location>
        <begin position="1"/>
        <end position="29"/>
    </location>
</feature>
<dbReference type="GO" id="GO:0015288">
    <property type="term" value="F:porin activity"/>
    <property type="evidence" value="ECO:0007669"/>
    <property type="project" value="UniProtKB-KW"/>
</dbReference>
<evidence type="ECO:0000259" key="12">
    <source>
        <dbReference type="Pfam" id="PF13609"/>
    </source>
</evidence>
<evidence type="ECO:0000256" key="2">
    <source>
        <dbReference type="ARBA" id="ARBA00011233"/>
    </source>
</evidence>
<evidence type="ECO:0000256" key="4">
    <source>
        <dbReference type="ARBA" id="ARBA00022452"/>
    </source>
</evidence>
<evidence type="ECO:0000313" key="14">
    <source>
        <dbReference type="Proteomes" id="UP000293671"/>
    </source>
</evidence>
<evidence type="ECO:0000313" key="13">
    <source>
        <dbReference type="EMBL" id="RZU02819.1"/>
    </source>
</evidence>
<dbReference type="AlphaFoldDB" id="A0A4Q7W2G0"/>
<dbReference type="PANTHER" id="PTHR34501:SF9">
    <property type="entry name" value="MAJOR OUTER MEMBRANE PROTEIN P.IA"/>
    <property type="match status" value="1"/>
</dbReference>
<dbReference type="Gene3D" id="2.40.160.10">
    <property type="entry name" value="Porin"/>
    <property type="match status" value="1"/>
</dbReference>
<dbReference type="GO" id="GO:0006811">
    <property type="term" value="P:monoatomic ion transport"/>
    <property type="evidence" value="ECO:0007669"/>
    <property type="project" value="UniProtKB-KW"/>
</dbReference>
<evidence type="ECO:0000256" key="5">
    <source>
        <dbReference type="ARBA" id="ARBA00022692"/>
    </source>
</evidence>
<dbReference type="GO" id="GO:0009279">
    <property type="term" value="C:cell outer membrane"/>
    <property type="evidence" value="ECO:0007669"/>
    <property type="project" value="UniProtKB-SubCell"/>
</dbReference>
<proteinExistence type="predicted"/>
<dbReference type="RefSeq" id="WP_165393234.1">
    <property type="nucleotide sequence ID" value="NZ_SHKP01000004.1"/>
</dbReference>
<dbReference type="InterPro" id="IPR033900">
    <property type="entry name" value="Gram_neg_porin_domain"/>
</dbReference>
<protein>
    <submittedName>
        <fullName evidence="13">Putative porin</fullName>
    </submittedName>
</protein>
<accession>A0A4Q7W2G0</accession>
<dbReference type="InterPro" id="IPR023614">
    <property type="entry name" value="Porin_dom_sf"/>
</dbReference>
<gene>
    <name evidence="13" type="ORF">EV670_0848</name>
</gene>
<keyword evidence="6 11" id="KW-0732">Signal</keyword>
<name>A0A4Q7W2G0_9BURK</name>
<dbReference type="CDD" id="cd00342">
    <property type="entry name" value="gram_neg_porins"/>
    <property type="match status" value="1"/>
</dbReference>
<dbReference type="GO" id="GO:0046930">
    <property type="term" value="C:pore complex"/>
    <property type="evidence" value="ECO:0007669"/>
    <property type="project" value="UniProtKB-KW"/>
</dbReference>
<dbReference type="SUPFAM" id="SSF56935">
    <property type="entry name" value="Porins"/>
    <property type="match status" value="1"/>
</dbReference>
<dbReference type="PANTHER" id="PTHR34501">
    <property type="entry name" value="PROTEIN YDDL-RELATED"/>
    <property type="match status" value="1"/>
</dbReference>
<sequence length="354" mass="37546">MSKRTSLATVRRSLIVSAALAAAATGASAQSNVTLFGRLDAALQYSTKTGTIDDDLYELANGGIRPSIWGMKGTEDLGSGLKAFFNLEAHFFTDNGLGARTGQAFRRQANVGVKSDWGAVTMGRQYSPAILANLGTEPRAFKENLSGLYPYALNQNPTNNTVNDLGIFIGNAVSYSGNFGPVYVGALLAAGEGTGRTMTLGASYTGPVVVSGSYQEIDAANSDSDGTTHYMLGLAVPLGGFTIKGSYQHATEDDFGIETHEVDFYGIGFDWAWNAMNTFNATYYYGKDKKVSGDKTSTFVISNDYAISKRTVIYAQFAIADADSTPSLRTGVILNGSFPNSKTSVVALGISHSF</sequence>
<keyword evidence="7" id="KW-0406">Ion transport</keyword>
<feature type="domain" description="Porin" evidence="12">
    <location>
        <begin position="17"/>
        <end position="322"/>
    </location>
</feature>
<comment type="caution">
    <text evidence="13">The sequence shown here is derived from an EMBL/GenBank/DDBJ whole genome shotgun (WGS) entry which is preliminary data.</text>
</comment>
<keyword evidence="14" id="KW-1185">Reference proteome</keyword>
<dbReference type="Proteomes" id="UP000293671">
    <property type="component" value="Unassembled WGS sequence"/>
</dbReference>
<evidence type="ECO:0000256" key="10">
    <source>
        <dbReference type="ARBA" id="ARBA00023237"/>
    </source>
</evidence>
<evidence type="ECO:0000256" key="6">
    <source>
        <dbReference type="ARBA" id="ARBA00022729"/>
    </source>
</evidence>
<keyword evidence="3" id="KW-0813">Transport</keyword>
<evidence type="ECO:0000256" key="7">
    <source>
        <dbReference type="ARBA" id="ARBA00023065"/>
    </source>
</evidence>
<keyword evidence="8" id="KW-0626">Porin</keyword>
<dbReference type="Pfam" id="PF13609">
    <property type="entry name" value="Porin_4"/>
    <property type="match status" value="1"/>
</dbReference>
<keyword evidence="4" id="KW-1134">Transmembrane beta strand</keyword>
<feature type="chain" id="PRO_5020660681" evidence="11">
    <location>
        <begin position="30"/>
        <end position="354"/>
    </location>
</feature>
<evidence type="ECO:0000256" key="8">
    <source>
        <dbReference type="ARBA" id="ARBA00023114"/>
    </source>
</evidence>
<evidence type="ECO:0000256" key="1">
    <source>
        <dbReference type="ARBA" id="ARBA00004571"/>
    </source>
</evidence>